<name>A0AAE0Y0B0_9GAST</name>
<comment type="caution">
    <text evidence="1">The sequence shown here is derived from an EMBL/GenBank/DDBJ whole genome shotgun (WGS) entry which is preliminary data.</text>
</comment>
<accession>A0AAE0Y0B0</accession>
<reference evidence="1" key="1">
    <citation type="journal article" date="2023" name="G3 (Bethesda)">
        <title>A reference genome for the long-term kleptoplast-retaining sea slug Elysia crispata morphotype clarki.</title>
        <authorList>
            <person name="Eastman K.E."/>
            <person name="Pendleton A.L."/>
            <person name="Shaikh M.A."/>
            <person name="Suttiyut T."/>
            <person name="Ogas R."/>
            <person name="Tomko P."/>
            <person name="Gavelis G."/>
            <person name="Widhalm J.R."/>
            <person name="Wisecaver J.H."/>
        </authorList>
    </citation>
    <scope>NUCLEOTIDE SEQUENCE</scope>
    <source>
        <strain evidence="1">ECLA1</strain>
    </source>
</reference>
<evidence type="ECO:0000313" key="2">
    <source>
        <dbReference type="Proteomes" id="UP001283361"/>
    </source>
</evidence>
<proteinExistence type="predicted"/>
<dbReference type="EMBL" id="JAWDGP010007289">
    <property type="protein sequence ID" value="KAK3726705.1"/>
    <property type="molecule type" value="Genomic_DNA"/>
</dbReference>
<protein>
    <submittedName>
        <fullName evidence="1">Uncharacterized protein</fullName>
    </submittedName>
</protein>
<dbReference type="Proteomes" id="UP001283361">
    <property type="component" value="Unassembled WGS sequence"/>
</dbReference>
<gene>
    <name evidence="1" type="ORF">RRG08_017013</name>
</gene>
<dbReference type="AlphaFoldDB" id="A0AAE0Y0B0"/>
<sequence length="122" mass="13715">MSSSGSARNCVALRSSGDIPLGTEMNIQLNLSRDFSNPTQYCEDRRRALGIATQQHLELLFNLERAMRCILTPLGPVSRVDDGDSETEILHRDRNYFHPVLGNQIEIVIWCPKNIGSKMSLL</sequence>
<evidence type="ECO:0000313" key="1">
    <source>
        <dbReference type="EMBL" id="KAK3726705.1"/>
    </source>
</evidence>
<keyword evidence="2" id="KW-1185">Reference proteome</keyword>
<organism evidence="1 2">
    <name type="scientific">Elysia crispata</name>
    <name type="common">lettuce slug</name>
    <dbReference type="NCBI Taxonomy" id="231223"/>
    <lineage>
        <taxon>Eukaryota</taxon>
        <taxon>Metazoa</taxon>
        <taxon>Spiralia</taxon>
        <taxon>Lophotrochozoa</taxon>
        <taxon>Mollusca</taxon>
        <taxon>Gastropoda</taxon>
        <taxon>Heterobranchia</taxon>
        <taxon>Euthyneura</taxon>
        <taxon>Panpulmonata</taxon>
        <taxon>Sacoglossa</taxon>
        <taxon>Placobranchoidea</taxon>
        <taxon>Plakobranchidae</taxon>
        <taxon>Elysia</taxon>
    </lineage>
</organism>